<dbReference type="Proteomes" id="UP000886687">
    <property type="component" value="Unassembled WGS sequence"/>
</dbReference>
<organism evidence="2 3">
    <name type="scientific">Candidatus Thiodiazotropha lotti</name>
    <dbReference type="NCBI Taxonomy" id="2792787"/>
    <lineage>
        <taxon>Bacteria</taxon>
        <taxon>Pseudomonadati</taxon>
        <taxon>Pseudomonadota</taxon>
        <taxon>Gammaproteobacteria</taxon>
        <taxon>Chromatiales</taxon>
        <taxon>Sedimenticolaceae</taxon>
        <taxon>Candidatus Thiodiazotropha</taxon>
    </lineage>
</organism>
<protein>
    <submittedName>
        <fullName evidence="2">ABZJ_00895 family protein</fullName>
    </submittedName>
</protein>
<comment type="caution">
    <text evidence="2">The sequence shown here is derived from an EMBL/GenBank/DDBJ whole genome shotgun (WGS) entry which is preliminary data.</text>
</comment>
<keyword evidence="1" id="KW-0812">Transmembrane</keyword>
<dbReference type="InterPro" id="IPR047730">
    <property type="entry name" value="ABZJ_00895-like"/>
</dbReference>
<feature type="transmembrane region" description="Helical" evidence="1">
    <location>
        <begin position="72"/>
        <end position="92"/>
    </location>
</feature>
<reference evidence="2" key="1">
    <citation type="journal article" date="2021" name="Proc. Natl. Acad. Sci. U.S.A.">
        <title>Global biogeography of chemosynthetic symbionts reveals both localized and globally distributed symbiont groups. .</title>
        <authorList>
            <person name="Osvatic J.T."/>
            <person name="Wilkins L.G.E."/>
            <person name="Leibrecht L."/>
            <person name="Leray M."/>
            <person name="Zauner S."/>
            <person name="Polzin J."/>
            <person name="Camacho Y."/>
            <person name="Gros O."/>
            <person name="van Gils J.A."/>
            <person name="Eisen J.A."/>
            <person name="Petersen J.M."/>
            <person name="Yuen B."/>
        </authorList>
    </citation>
    <scope>NUCLEOTIDE SEQUENCE</scope>
    <source>
        <strain evidence="2">MAGL173</strain>
    </source>
</reference>
<name>A0A9E4K576_9GAMM</name>
<proteinExistence type="predicted"/>
<sequence length="149" mass="16176">MEENVTISKYVIWFTVVNLSLTICISIALILLEIDSSTSATIAALGGAAMVAGSKFIQDHKRVPNRSEKTKLVWLSYLTTWLVSLLLLGGFVLATNEGSQLLEVMTSVSMGIIVGVFVFFSIVILGTLSLSYGFLARKQLEGMKRKGAI</sequence>
<dbReference type="NCBIfam" id="NF038216">
    <property type="entry name" value="ABZJ_00895_fam"/>
    <property type="match status" value="1"/>
</dbReference>
<feature type="transmembrane region" description="Helical" evidence="1">
    <location>
        <begin position="112"/>
        <end position="135"/>
    </location>
</feature>
<evidence type="ECO:0000256" key="1">
    <source>
        <dbReference type="SAM" id="Phobius"/>
    </source>
</evidence>
<dbReference type="EMBL" id="JAEPDI010000005">
    <property type="protein sequence ID" value="MCG7939427.1"/>
    <property type="molecule type" value="Genomic_DNA"/>
</dbReference>
<keyword evidence="1" id="KW-1133">Transmembrane helix</keyword>
<accession>A0A9E4K576</accession>
<dbReference type="AlphaFoldDB" id="A0A9E4K576"/>
<gene>
    <name evidence="2" type="ORF">JAZ04_11315</name>
</gene>
<keyword evidence="1" id="KW-0472">Membrane</keyword>
<evidence type="ECO:0000313" key="3">
    <source>
        <dbReference type="Proteomes" id="UP000886687"/>
    </source>
</evidence>
<evidence type="ECO:0000313" key="2">
    <source>
        <dbReference type="EMBL" id="MCG7939427.1"/>
    </source>
</evidence>
<feature type="transmembrane region" description="Helical" evidence="1">
    <location>
        <begin position="12"/>
        <end position="32"/>
    </location>
</feature>